<organism evidence="1 2">
    <name type="scientific">Corynespora cassiicola Philippines</name>
    <dbReference type="NCBI Taxonomy" id="1448308"/>
    <lineage>
        <taxon>Eukaryota</taxon>
        <taxon>Fungi</taxon>
        <taxon>Dikarya</taxon>
        <taxon>Ascomycota</taxon>
        <taxon>Pezizomycotina</taxon>
        <taxon>Dothideomycetes</taxon>
        <taxon>Pleosporomycetidae</taxon>
        <taxon>Pleosporales</taxon>
        <taxon>Corynesporascaceae</taxon>
        <taxon>Corynespora</taxon>
    </lineage>
</organism>
<dbReference type="EMBL" id="KZ678129">
    <property type="protein sequence ID" value="PSN73189.1"/>
    <property type="molecule type" value="Genomic_DNA"/>
</dbReference>
<keyword evidence="2" id="KW-1185">Reference proteome</keyword>
<sequence length="384" mass="44799">MRLAEIKPLNCYNKNCAKCLPAARVHEIVARWHGLRPLQTLWLERDLDPQDNIHVECHQDLKQLVSGYAQLQEQEYLQKVRSIPTRQERHRPYTGFNTDQKGRFHAAVTYIWLLNELRWALTNYTWPSRTFASPAKAAHTAMEHLSQQQHTSMLDELDQYAMYRFLYHHLLPVHGAVFADQDSAKLPLTFPSNMSTSTAPRFLQFFLAAAPVYLQPPDLIELTVRSRLSRKPPYPLMRLPSSTESWLHPVKLAYPFPVGVDLEAPIFPSILRHHFQVHLTVIARAFLSLTSDQSTRRANMSQVAVPCFAFEDHTYSWLMERVLKVFDEEARPKDFELPGHLPLTNSSGMLDNGWKDCMWAIWWWAGSEEKARAKMERWREIRRT</sequence>
<reference evidence="1 2" key="1">
    <citation type="journal article" date="2018" name="Front. Microbiol.">
        <title>Genome-Wide Analysis of Corynespora cassiicola Leaf Fall Disease Putative Effectors.</title>
        <authorList>
            <person name="Lopez D."/>
            <person name="Ribeiro S."/>
            <person name="Label P."/>
            <person name="Fumanal B."/>
            <person name="Venisse J.S."/>
            <person name="Kohler A."/>
            <person name="de Oliveira R.R."/>
            <person name="Labutti K."/>
            <person name="Lipzen A."/>
            <person name="Lail K."/>
            <person name="Bauer D."/>
            <person name="Ohm R.A."/>
            <person name="Barry K.W."/>
            <person name="Spatafora J."/>
            <person name="Grigoriev I.V."/>
            <person name="Martin F.M."/>
            <person name="Pujade-Renaud V."/>
        </authorList>
    </citation>
    <scope>NUCLEOTIDE SEQUENCE [LARGE SCALE GENOMIC DNA]</scope>
    <source>
        <strain evidence="1 2">Philippines</strain>
    </source>
</reference>
<gene>
    <name evidence="1" type="ORF">BS50DRAFT_483486</name>
</gene>
<accession>A0A2T2P6F6</accession>
<dbReference type="Proteomes" id="UP000240883">
    <property type="component" value="Unassembled WGS sequence"/>
</dbReference>
<name>A0A2T2P6F6_CORCC</name>
<evidence type="ECO:0000313" key="2">
    <source>
        <dbReference type="Proteomes" id="UP000240883"/>
    </source>
</evidence>
<evidence type="ECO:0000313" key="1">
    <source>
        <dbReference type="EMBL" id="PSN73189.1"/>
    </source>
</evidence>
<protein>
    <submittedName>
        <fullName evidence="1">Uncharacterized protein</fullName>
    </submittedName>
</protein>
<dbReference type="AlphaFoldDB" id="A0A2T2P6F6"/>
<proteinExistence type="predicted"/>
<dbReference type="OrthoDB" id="5384804at2759"/>